<dbReference type="InterPro" id="IPR041413">
    <property type="entry name" value="MLTR_LBD"/>
</dbReference>
<evidence type="ECO:0000313" key="2">
    <source>
        <dbReference type="EMBL" id="SEE00640.1"/>
    </source>
</evidence>
<dbReference type="RefSeq" id="WP_073362109.1">
    <property type="nucleotide sequence ID" value="NZ_FNTL01000004.1"/>
</dbReference>
<dbReference type="SUPFAM" id="SSF47413">
    <property type="entry name" value="lambda repressor-like DNA-binding domains"/>
    <property type="match status" value="1"/>
</dbReference>
<proteinExistence type="predicted"/>
<dbReference type="OrthoDB" id="3608749at2"/>
<dbReference type="CDD" id="cd00093">
    <property type="entry name" value="HTH_XRE"/>
    <property type="match status" value="1"/>
</dbReference>
<sequence>MDLRDDVQQFLTGMRARLTPEAAGVTVFGGERRVPGLRREEVAQLAGVSTAYYTRMERGNLRGVSESVLRSLASSLHMNDAETQHLFDLARSCTERVRQFRAKPQSRLPQRAAQLLDTMPDVPTVALGRLGDLVGANALGRALFPHVFPDNGEPLNHTRYLFLDDRSRDFYVDWERNARQVVSSLRLLAGRDPSDRALMALVGELATHSPEFRTWWAGHTVTIHTSGTKSIRHPVVGELTVAFETLTLASTPDVRIVAYLADPGSSSADALDLLRSWVATSRTSDERENSGHEETGRVT</sequence>
<dbReference type="AlphaFoldDB" id="A0A1H5FBF6"/>
<evidence type="ECO:0000313" key="3">
    <source>
        <dbReference type="Proteomes" id="UP000183407"/>
    </source>
</evidence>
<accession>A0A1H5FBF6</accession>
<dbReference type="Proteomes" id="UP000183407">
    <property type="component" value="Unassembled WGS sequence"/>
</dbReference>
<dbReference type="SMART" id="SM00530">
    <property type="entry name" value="HTH_XRE"/>
    <property type="match status" value="1"/>
</dbReference>
<dbReference type="PANTHER" id="PTHR35010:SF2">
    <property type="entry name" value="BLL4672 PROTEIN"/>
    <property type="match status" value="1"/>
</dbReference>
<dbReference type="PANTHER" id="PTHR35010">
    <property type="entry name" value="BLL4672 PROTEIN-RELATED"/>
    <property type="match status" value="1"/>
</dbReference>
<dbReference type="GO" id="GO:0003677">
    <property type="term" value="F:DNA binding"/>
    <property type="evidence" value="ECO:0007669"/>
    <property type="project" value="InterPro"/>
</dbReference>
<dbReference type="Pfam" id="PF17765">
    <property type="entry name" value="MLTR_LBD"/>
    <property type="match status" value="1"/>
</dbReference>
<dbReference type="Pfam" id="PF13560">
    <property type="entry name" value="HTH_31"/>
    <property type="match status" value="1"/>
</dbReference>
<dbReference type="PROSITE" id="PS50943">
    <property type="entry name" value="HTH_CROC1"/>
    <property type="match status" value="1"/>
</dbReference>
<feature type="domain" description="HTH cro/C1-type" evidence="1">
    <location>
        <begin position="36"/>
        <end position="84"/>
    </location>
</feature>
<dbReference type="InterPro" id="IPR010982">
    <property type="entry name" value="Lambda_DNA-bd_dom_sf"/>
</dbReference>
<name>A0A1H5FBF6_RHOJO</name>
<dbReference type="Gene3D" id="3.30.450.180">
    <property type="match status" value="1"/>
</dbReference>
<organism evidence="2 3">
    <name type="scientific">Rhodococcus jostii</name>
    <dbReference type="NCBI Taxonomy" id="132919"/>
    <lineage>
        <taxon>Bacteria</taxon>
        <taxon>Bacillati</taxon>
        <taxon>Actinomycetota</taxon>
        <taxon>Actinomycetes</taxon>
        <taxon>Mycobacteriales</taxon>
        <taxon>Nocardiaceae</taxon>
        <taxon>Rhodococcus</taxon>
    </lineage>
</organism>
<dbReference type="EMBL" id="FNTL01000004">
    <property type="protein sequence ID" value="SEE00640.1"/>
    <property type="molecule type" value="Genomic_DNA"/>
</dbReference>
<dbReference type="Gene3D" id="1.10.260.40">
    <property type="entry name" value="lambda repressor-like DNA-binding domains"/>
    <property type="match status" value="1"/>
</dbReference>
<gene>
    <name evidence="2" type="ORF">SAMN04490220_6331</name>
</gene>
<dbReference type="InterPro" id="IPR001387">
    <property type="entry name" value="Cro/C1-type_HTH"/>
</dbReference>
<protein>
    <submittedName>
        <fullName evidence="2">Helix-turn-helix domain-containing protein</fullName>
    </submittedName>
</protein>
<evidence type="ECO:0000259" key="1">
    <source>
        <dbReference type="PROSITE" id="PS50943"/>
    </source>
</evidence>
<reference evidence="3" key="1">
    <citation type="submission" date="2016-10" db="EMBL/GenBank/DDBJ databases">
        <authorList>
            <person name="Varghese N."/>
        </authorList>
    </citation>
    <scope>NUCLEOTIDE SEQUENCE [LARGE SCALE GENOMIC DNA]</scope>
    <source>
        <strain evidence="3">DSM 44719</strain>
    </source>
</reference>